<dbReference type="InterPro" id="IPR045323">
    <property type="entry name" value="CCDC34"/>
</dbReference>
<sequence length="199" mass="24146">MRKKHEAAQKAREKEERAAKKRQEVEERAAREKEERTRLEKENFLKWVERKRQQELDRRAILENELELQRRLKEIEDNLAGAKTTYLHRWFHKKKEEQKARRKEQETKQREMNEERERRLEQSTRAYEKWRENSKNKPKPATQGLLPHQKAKPAYVNPIPWQSIVEIDPDEAQEETLHEKKGNINQLKMSGRKTIAAHQ</sequence>
<dbReference type="EMBL" id="QBLH01001850">
    <property type="protein sequence ID" value="TGZ50869.1"/>
    <property type="molecule type" value="Genomic_DNA"/>
</dbReference>
<evidence type="ECO:0000256" key="1">
    <source>
        <dbReference type="SAM" id="MobiDB-lite"/>
    </source>
</evidence>
<evidence type="ECO:0000313" key="3">
    <source>
        <dbReference type="EMBL" id="TGZ50869.1"/>
    </source>
</evidence>
<feature type="domain" description="Coiled-coil" evidence="2">
    <location>
        <begin position="3"/>
        <end position="161"/>
    </location>
</feature>
<name>A0A4S2KRZ2_9HYME</name>
<comment type="caution">
    <text evidence="3">The sequence shown here is derived from an EMBL/GenBank/DDBJ whole genome shotgun (WGS) entry which is preliminary data.</text>
</comment>
<feature type="region of interest" description="Disordered" evidence="1">
    <location>
        <begin position="170"/>
        <end position="199"/>
    </location>
</feature>
<evidence type="ECO:0000313" key="4">
    <source>
        <dbReference type="Proteomes" id="UP000310200"/>
    </source>
</evidence>
<proteinExistence type="predicted"/>
<dbReference type="PANTHER" id="PTHR23247">
    <property type="entry name" value="NY-REN-41 ANTIGEN L15 -RELATED"/>
    <property type="match status" value="1"/>
</dbReference>
<accession>A0A4S2KRZ2</accession>
<dbReference type="InterPro" id="IPR025259">
    <property type="entry name" value="CCDC34/181"/>
</dbReference>
<dbReference type="PANTHER" id="PTHR23247:SF2">
    <property type="entry name" value="COILED-COIL DOMAIN-CONTAINING PROTEIN 34"/>
    <property type="match status" value="1"/>
</dbReference>
<dbReference type="AlphaFoldDB" id="A0A4S2KRZ2"/>
<feature type="region of interest" description="Disordered" evidence="1">
    <location>
        <begin position="92"/>
        <end position="153"/>
    </location>
</feature>
<evidence type="ECO:0000259" key="2">
    <source>
        <dbReference type="Pfam" id="PF13904"/>
    </source>
</evidence>
<feature type="compositionally biased region" description="Basic and acidic residues" evidence="1">
    <location>
        <begin position="94"/>
        <end position="135"/>
    </location>
</feature>
<protein>
    <recommendedName>
        <fullName evidence="2">Coiled-coil domain-containing protein</fullName>
    </recommendedName>
</protein>
<keyword evidence="4" id="KW-1185">Reference proteome</keyword>
<reference evidence="3 4" key="1">
    <citation type="journal article" date="2019" name="Philos. Trans. R. Soc. Lond., B, Biol. Sci.">
        <title>Ant behaviour and brain gene expression of defending hosts depend on the ecological success of the intruding social parasite.</title>
        <authorList>
            <person name="Kaur R."/>
            <person name="Stoldt M."/>
            <person name="Jongepier E."/>
            <person name="Feldmeyer B."/>
            <person name="Menzel F."/>
            <person name="Bornberg-Bauer E."/>
            <person name="Foitzik S."/>
        </authorList>
    </citation>
    <scope>NUCLEOTIDE SEQUENCE [LARGE SCALE GENOMIC DNA]</scope>
    <source>
        <tissue evidence="3">Whole body</tissue>
    </source>
</reference>
<feature type="region of interest" description="Disordered" evidence="1">
    <location>
        <begin position="1"/>
        <end position="38"/>
    </location>
</feature>
<dbReference type="Proteomes" id="UP000310200">
    <property type="component" value="Unassembled WGS sequence"/>
</dbReference>
<gene>
    <name evidence="3" type="ORF">DBV15_09284</name>
</gene>
<dbReference type="Pfam" id="PF13904">
    <property type="entry name" value="CCDC34"/>
    <property type="match status" value="1"/>
</dbReference>
<dbReference type="STRING" id="300112.A0A4S2KRZ2"/>
<organism evidence="3 4">
    <name type="scientific">Temnothorax longispinosus</name>
    <dbReference type="NCBI Taxonomy" id="300112"/>
    <lineage>
        <taxon>Eukaryota</taxon>
        <taxon>Metazoa</taxon>
        <taxon>Ecdysozoa</taxon>
        <taxon>Arthropoda</taxon>
        <taxon>Hexapoda</taxon>
        <taxon>Insecta</taxon>
        <taxon>Pterygota</taxon>
        <taxon>Neoptera</taxon>
        <taxon>Endopterygota</taxon>
        <taxon>Hymenoptera</taxon>
        <taxon>Apocrita</taxon>
        <taxon>Aculeata</taxon>
        <taxon>Formicoidea</taxon>
        <taxon>Formicidae</taxon>
        <taxon>Myrmicinae</taxon>
        <taxon>Temnothorax</taxon>
    </lineage>
</organism>